<evidence type="ECO:0000256" key="5">
    <source>
        <dbReference type="ARBA" id="ARBA00022586"/>
    </source>
</evidence>
<evidence type="ECO:0000313" key="16">
    <source>
        <dbReference type="EMBL" id="AGX93344.1"/>
    </source>
</evidence>
<comment type="subcellular location">
    <subcellularLocation>
        <location evidence="14">Host cytoplasm</location>
    </subcellularLocation>
</comment>
<dbReference type="Proteomes" id="UP000120888">
    <property type="component" value="Segment"/>
</dbReference>
<feature type="region of interest" description="Disordered" evidence="15">
    <location>
        <begin position="88"/>
        <end position="137"/>
    </location>
</feature>
<dbReference type="EMBL" id="KF477313">
    <property type="protein sequence ID" value="AGX93344.1"/>
    <property type="molecule type" value="Genomic_DNA"/>
</dbReference>
<comment type="caution">
    <text evidence="14">Lacks conserved residue(s) required for the propagation of feature annotation.</text>
</comment>
<evidence type="ECO:0000256" key="15">
    <source>
        <dbReference type="SAM" id="MobiDB-lite"/>
    </source>
</evidence>
<evidence type="ECO:0000256" key="4">
    <source>
        <dbReference type="ARBA" id="ARBA00022581"/>
    </source>
</evidence>
<dbReference type="GO" id="GO:0039606">
    <property type="term" value="P:symbiont-mediated suppression of host translation initiation"/>
    <property type="evidence" value="ECO:0007669"/>
    <property type="project" value="UniProtKB-KW"/>
</dbReference>
<keyword evidence="2 14" id="KW-0488">Methylation</keyword>
<sequence length="977" mass="109801">MSEITREDKTLATLDLVLRVVAEKDDWASFIERLTEHALEEYNVALPTSLGDVAYRRDPSEASRLLLQYLGEDKAVLSAYRIAELTQSSVNENGSERDEKPRTELTPESPEDSERQLQNRESEDASTQTVLGDARSSIERDAVEDFGVATPIPVGQNDPEPQPDGPIGDSDSDTDSGYYSQDGGRPGTPIEGGFRESSSCESGGCADLAEAENSARSGDGHRGDSDGRSDDQESLDGDVLVNPADSGPHMRKCFERQAMMLTGALKEATSTAQESLPLSVDNVQLLLERFVFNPDRRVPAEHLEVRYNFYPPFLTPKAIANYHIFAVTASIPLSCKANRSGSTLLSKVRENPYFKRLPKWRLGVEIEDALGTEVTPITELEENGKLIPLREDVSRLQWGKMRGEHIQFFSYPSLHMPPKISRMLMETLLQPFADENNKAEEPEPCISDEELLHIIDPLQKLRGEEAARAIERRRATVTMAVRYTVALELMERVFREPSMVKKIQEVLHHTLHHGFVALVRETAKVNLSNYATFHGITYNNPLNNCVLSKLLEGADKEDFVVDSIYLFLVLTWQTAMGMWQQAVDDTTVRVYAEVFAKEKRRLYAMSSVTAVNKAIVDILMDGDRLTEEMRKALPNFTCQSQISAFRHFLMERSNIPIVAAPFLPSDFVPLTFRQSVPLLWDQVYLLQLAFFLTAHGGYLWEPSEEEARHPFHRTYCPCNLCSPHRMPSHNTALHNEILAIGTFEIRSPDGKTFKLTPELWTNAYLDKFVPADFHPFTVFHYPENSSRFSQDTKACVTHSPEILSLIRQIQSSREEFLLTKGKGVYKDPSTGETLSRQPAEPNDPQHAGVGQALPTSRAYTGGGTNPASKTAGTVRSSSDTEHGQFILPKAPLRHGSKDVRREEQSFRTSGRRRLGRRNLRQSGHERPERRVGGRGGGGTLRSERERTPSPERETENPPTPRRILYRTQHGEEGETRP</sequence>
<evidence type="ECO:0000256" key="6">
    <source>
        <dbReference type="ARBA" id="ARBA00022809"/>
    </source>
</evidence>
<comment type="induction">
    <text evidence="14">Expressed in the late phase of the viral replicative cycle.</text>
</comment>
<feature type="compositionally biased region" description="Basic and acidic residues" evidence="15">
    <location>
        <begin position="941"/>
        <end position="955"/>
    </location>
</feature>
<dbReference type="GO" id="GO:0043657">
    <property type="term" value="C:host cell"/>
    <property type="evidence" value="ECO:0007669"/>
    <property type="project" value="GOC"/>
</dbReference>
<comment type="PTM">
    <text evidence="14">Phosphorylated. Tyrosine phosphorylation enhances preferential binding to tripartite leader mRNAs and allows ribosome shunting.</text>
</comment>
<feature type="region of interest" description="Disordered" evidence="15">
    <location>
        <begin position="820"/>
        <end position="977"/>
    </location>
</feature>
<keyword evidence="1 14" id="KW-0813">Transport</keyword>
<comment type="function">
    <text evidence="14">Protein that inhibits host translation while promoting late viral translation by ribosome shunting. Blocks host cap-dependent translation by binding to eIF4G, displacing MKNK1 from cap initiation complexes and preventing EIF4E phosphorylation. Binds to the tripartite leader sequence of viral late mRNAs and recruits host eIF4G, PABPC1/poly-A binding protein and 40S ribosomes subunits on viral mRNAs, allowing ribosome shunting and efficient translation of late viral mRNAs even though conventional translation via ribosome scanning from the cap has been shut off in the host cell. During assembly, acts as a chaperone protein that helps hexon proteins assembly into trimers.</text>
</comment>
<name>U5NE11_9ADEN</name>
<keyword evidence="9 14" id="KW-1190">Host gene expression shutoff by virus</keyword>
<evidence type="ECO:0000256" key="3">
    <source>
        <dbReference type="ARBA" id="ARBA00022553"/>
    </source>
</evidence>
<evidence type="ECO:0000256" key="14">
    <source>
        <dbReference type="HAMAP-Rule" id="MF_04060"/>
    </source>
</evidence>
<keyword evidence="10 14" id="KW-0143">Chaperone</keyword>
<dbReference type="RefSeq" id="YP_008719863.1">
    <property type="nucleotide sequence ID" value="NC_022613.1"/>
</dbReference>
<keyword evidence="3 14" id="KW-0597">Phosphoprotein</keyword>
<evidence type="ECO:0000256" key="12">
    <source>
        <dbReference type="ARBA" id="ARBA00023247"/>
    </source>
</evidence>
<accession>U5NE11</accession>
<comment type="miscellaneous">
    <text evidence="14">All late proteins expressed from the major late promoter are produced by alternative splicing and alternative polyadenylation of the same gene giving rise to non-overlapping ORFs. A leader sequence is present in the N-terminus of all these mRNAs and is recognized by the viral shutoff protein to provide expression although conventional translation via ribosome scanning from the cap has been shut off in the host cell.</text>
</comment>
<feature type="compositionally biased region" description="Polar residues" evidence="15">
    <location>
        <begin position="865"/>
        <end position="877"/>
    </location>
</feature>
<dbReference type="GO" id="GO:0003723">
    <property type="term" value="F:RNA binding"/>
    <property type="evidence" value="ECO:0007669"/>
    <property type="project" value="UniProtKB-UniRule"/>
</dbReference>
<dbReference type="GO" id="GO:0039704">
    <property type="term" value="P:viral translational shunt"/>
    <property type="evidence" value="ECO:0007669"/>
    <property type="project" value="UniProtKB-UniRule"/>
</dbReference>
<comment type="similarity">
    <text evidence="14">Belongs to the adenoviridae shutoff protein family.</text>
</comment>
<dbReference type="InterPro" id="IPR003381">
    <property type="entry name" value="L4"/>
</dbReference>
<feature type="compositionally biased region" description="Basic and acidic residues" evidence="15">
    <location>
        <begin position="218"/>
        <end position="231"/>
    </location>
</feature>
<dbReference type="Pfam" id="PF02438">
    <property type="entry name" value="Adeno_100"/>
    <property type="match status" value="1"/>
</dbReference>
<evidence type="ECO:0000256" key="1">
    <source>
        <dbReference type="ARBA" id="ARBA00022448"/>
    </source>
</evidence>
<protein>
    <recommendedName>
        <fullName evidence="14">Shutoff protein</fullName>
    </recommendedName>
    <alternativeName>
        <fullName evidence="14">100 kDa protein</fullName>
        <shortName evidence="14">p100K</shortName>
    </alternativeName>
    <alternativeName>
        <fullName evidence="14">100K-chaperone protein</fullName>
    </alternativeName>
    <alternativeName>
        <fullName evidence="14">L4-100K</fullName>
    </alternativeName>
    <alternativeName>
        <fullName evidence="14">Shutoff protein 100K</fullName>
    </alternativeName>
</protein>
<dbReference type="GO" id="GO:0039657">
    <property type="term" value="P:symbiont-mediated suppression of host gene expression"/>
    <property type="evidence" value="ECO:0007669"/>
    <property type="project" value="UniProtKB-UniRule"/>
</dbReference>
<feature type="compositionally biased region" description="Basic residues" evidence="15">
    <location>
        <begin position="909"/>
        <end position="919"/>
    </location>
</feature>
<comment type="PTM">
    <text evidence="14">Might be cleaved by the viral protease.</text>
</comment>
<feature type="modified residue" description="Phosphotyrosine; by host" evidence="14">
    <location>
        <position position="825"/>
    </location>
</feature>
<evidence type="ECO:0000256" key="11">
    <source>
        <dbReference type="ARBA" id="ARBA00023200"/>
    </source>
</evidence>
<keyword evidence="17" id="KW-1185">Reference proteome</keyword>
<feature type="compositionally biased region" description="Basic and acidic residues" evidence="15">
    <location>
        <begin position="895"/>
        <end position="905"/>
    </location>
</feature>
<keyword evidence="5 14" id="KW-1155">Translational shunt</keyword>
<evidence type="ECO:0000256" key="7">
    <source>
        <dbReference type="ARBA" id="ARBA00022884"/>
    </source>
</evidence>
<keyword evidence="4 14" id="KW-0945">Host-virus interaction</keyword>
<feature type="compositionally biased region" description="Low complexity" evidence="15">
    <location>
        <begin position="165"/>
        <end position="183"/>
    </location>
</feature>
<gene>
    <name evidence="14" type="primary">L4</name>
</gene>
<feature type="compositionally biased region" description="Basic and acidic residues" evidence="15">
    <location>
        <begin position="94"/>
        <end position="105"/>
    </location>
</feature>
<feature type="region of interest" description="Disordered" evidence="15">
    <location>
        <begin position="149"/>
        <end position="248"/>
    </location>
</feature>
<feature type="compositionally biased region" description="Basic and acidic residues" evidence="15">
    <location>
        <begin position="922"/>
        <end position="931"/>
    </location>
</feature>
<evidence type="ECO:0000256" key="8">
    <source>
        <dbReference type="ARBA" id="ARBA00022921"/>
    </source>
</evidence>
<keyword evidence="13 14" id="KW-1075">Inhibition of eukaryotic host translation factors by virus</keyword>
<keyword evidence="7 14" id="KW-0694">RNA-binding</keyword>
<organism evidence="16 17">
    <name type="scientific">turkey adenovirus 5</name>
    <dbReference type="NCBI Taxonomy" id="1408258"/>
    <lineage>
        <taxon>Viruses</taxon>
        <taxon>Varidnaviria</taxon>
        <taxon>Bamfordvirae</taxon>
        <taxon>Preplasmiviricota</taxon>
        <taxon>Polisuviricotina</taxon>
        <taxon>Pharingeaviricetes</taxon>
        <taxon>Rowavirales</taxon>
        <taxon>Adenoviridae</taxon>
        <taxon>Aviadenovirus</taxon>
        <taxon>Aviadenovirus gallopavoquintum</taxon>
        <taxon>Turkey aviadenovirus D</taxon>
    </lineage>
</organism>
<dbReference type="HAMAP" id="MF_04060">
    <property type="entry name" value="ADV_SHUT"/>
    <property type="match status" value="1"/>
</dbReference>
<keyword evidence="6 14" id="KW-1193">Eukaryotic host translation shutoff by virus</keyword>
<reference evidence="16 17" key="1">
    <citation type="journal article" date="2014" name="J. Gen. Virol.">
        <title>Whole-genome sequences of two turkey adenovirus types reveal the existence of two unknown lineages that merit the establishment of novel species within the genus Aviadenovirus.</title>
        <authorList>
            <person name="Marek A."/>
            <person name="Ballmann M.Z."/>
            <person name="Kosiol C."/>
            <person name="Harrach B."/>
            <person name="Schlotterer C."/>
            <person name="Hess M."/>
        </authorList>
    </citation>
    <scope>NUCLEOTIDE SEQUENCE [LARGE SCALE GENOMIC DNA]</scope>
    <source>
        <strain evidence="16">1277BT</strain>
    </source>
</reference>
<comment type="subunit">
    <text evidence="14">Monomer. Interacts with hexon protein; this interaction allows chaperoning and trimerization of hexon proteins. Interacts (via N-terminus) with host initiation factor EIF4G (via C-terminus). Interacts (via RRM domain) with viral mRNAs that contain the tripartite leader; this interaction allows ribosome shunting and expression of viral late mRNAs.</text>
</comment>
<dbReference type="GO" id="GO:0030430">
    <property type="term" value="C:host cell cytoplasm"/>
    <property type="evidence" value="ECO:0007669"/>
    <property type="project" value="UniProtKB-SubCell"/>
</dbReference>
<dbReference type="KEGG" id="vg:17401027"/>
<feature type="compositionally biased region" description="Basic and acidic residues" evidence="15">
    <location>
        <begin position="112"/>
        <end position="123"/>
    </location>
</feature>
<keyword evidence="11 14" id="KW-1035">Host cytoplasm</keyword>
<keyword evidence="12 14" id="KW-1262">Eukaryotic host gene expression shutoff by virus</keyword>
<feature type="region of interest" description="Binding to host EIF4G" evidence="14">
    <location>
        <begin position="424"/>
        <end position="489"/>
    </location>
</feature>
<dbReference type="OrthoDB" id="1438at10239"/>
<feature type="compositionally biased region" description="Basic and acidic residues" evidence="15">
    <location>
        <begin position="968"/>
        <end position="977"/>
    </location>
</feature>
<evidence type="ECO:0000256" key="9">
    <source>
        <dbReference type="ARBA" id="ARBA00022995"/>
    </source>
</evidence>
<evidence type="ECO:0000313" key="17">
    <source>
        <dbReference type="Proteomes" id="UP000120888"/>
    </source>
</evidence>
<comment type="PTM">
    <text evidence="14">Methylated. Asymmetric dimethylation by host PRMT1 of the Arg/Gly-rich region may regulate shutoff protein binding to hexon and promote the capsid assembly in the nucleus.</text>
</comment>
<proteinExistence type="evidence at transcript level"/>
<evidence type="ECO:0000256" key="2">
    <source>
        <dbReference type="ARBA" id="ARBA00022481"/>
    </source>
</evidence>
<keyword evidence="8 14" id="KW-0426">Late protein</keyword>
<evidence type="ECO:0000256" key="10">
    <source>
        <dbReference type="ARBA" id="ARBA00023186"/>
    </source>
</evidence>
<evidence type="ECO:0000256" key="13">
    <source>
        <dbReference type="ARBA" id="ARBA00023325"/>
    </source>
</evidence>
<dbReference type="GO" id="GO:0019060">
    <property type="term" value="P:intracellular transport of viral protein in host cell"/>
    <property type="evidence" value="ECO:0007669"/>
    <property type="project" value="UniProtKB-UniRule"/>
</dbReference>